<reference evidence="3 4" key="1">
    <citation type="submission" date="2017-12" db="EMBL/GenBank/DDBJ databases">
        <title>Genome sequence of the active heterotrophic nitrifier-denitrifier, Cupriavidus pauculus UM1.</title>
        <authorList>
            <person name="Putonti C."/>
            <person name="Castignetti D."/>
        </authorList>
    </citation>
    <scope>NUCLEOTIDE SEQUENCE [LARGE SCALE GENOMIC DNA]</scope>
    <source>
        <strain evidence="3 4">UM1</strain>
    </source>
</reference>
<feature type="compositionally biased region" description="Low complexity" evidence="1">
    <location>
        <begin position="192"/>
        <end position="240"/>
    </location>
</feature>
<evidence type="ECO:0000313" key="3">
    <source>
        <dbReference type="EMBL" id="PLP97570.1"/>
    </source>
</evidence>
<comment type="caution">
    <text evidence="3">The sequence shown here is derived from an EMBL/GenBank/DDBJ whole genome shotgun (WGS) entry which is preliminary data.</text>
</comment>
<dbReference type="PROSITE" id="PS51257">
    <property type="entry name" value="PROKAR_LIPOPROTEIN"/>
    <property type="match status" value="1"/>
</dbReference>
<sequence>MNRILRRALGVASLALTVALTACAPATVSSTNRARDYVAKPGRLYVIYLTNLAWGQDFVTAFRDKFREIAARCGTTVEFESYTGLELEERGMLVRAAEFGADTILSISHGGGVIMMPEGRRVSVHYATTLQDMRESRVVWRGKFDFGRGGTLIPIEERAQVFAIELTNSLKQDQLLRGCTQIAIGSNNRLAQAAPGTPTAPKAASQSPAVAAAPAPADKRPAAATSSAQSAAPSGNAAKAPARRDGDVVPPATAGQVKMSELDALLVPEPVTRRMPAGATLPASPVKAGMGELESLLPAQ</sequence>
<proteinExistence type="predicted"/>
<evidence type="ECO:0000256" key="2">
    <source>
        <dbReference type="SAM" id="SignalP"/>
    </source>
</evidence>
<evidence type="ECO:0000256" key="1">
    <source>
        <dbReference type="SAM" id="MobiDB-lite"/>
    </source>
</evidence>
<dbReference type="EMBL" id="PJRP01000016">
    <property type="protein sequence ID" value="PLP97570.1"/>
    <property type="molecule type" value="Genomic_DNA"/>
</dbReference>
<protein>
    <submittedName>
        <fullName evidence="3">Uncharacterized protein</fullName>
    </submittedName>
</protein>
<evidence type="ECO:0000313" key="4">
    <source>
        <dbReference type="Proteomes" id="UP000234341"/>
    </source>
</evidence>
<organism evidence="3 4">
    <name type="scientific">Cupriavidus pauculus</name>
    <dbReference type="NCBI Taxonomy" id="82633"/>
    <lineage>
        <taxon>Bacteria</taxon>
        <taxon>Pseudomonadati</taxon>
        <taxon>Pseudomonadota</taxon>
        <taxon>Betaproteobacteria</taxon>
        <taxon>Burkholderiales</taxon>
        <taxon>Burkholderiaceae</taxon>
        <taxon>Cupriavidus</taxon>
    </lineage>
</organism>
<feature type="chain" id="PRO_5014891586" evidence="2">
    <location>
        <begin position="25"/>
        <end position="300"/>
    </location>
</feature>
<dbReference type="Proteomes" id="UP000234341">
    <property type="component" value="Unassembled WGS sequence"/>
</dbReference>
<name>A0A2N5C5V6_9BURK</name>
<feature type="region of interest" description="Disordered" evidence="1">
    <location>
        <begin position="192"/>
        <end position="255"/>
    </location>
</feature>
<feature type="signal peptide" evidence="2">
    <location>
        <begin position="1"/>
        <end position="24"/>
    </location>
</feature>
<gene>
    <name evidence="3" type="ORF">CYJ10_25735</name>
</gene>
<accession>A0A2N5C5V6</accession>
<dbReference type="OrthoDB" id="8967342at2"/>
<dbReference type="RefSeq" id="WP_101684282.1">
    <property type="nucleotide sequence ID" value="NZ_PJRP01000016.1"/>
</dbReference>
<dbReference type="AlphaFoldDB" id="A0A2N5C5V6"/>
<keyword evidence="2" id="KW-0732">Signal</keyword>